<evidence type="ECO:0000313" key="10">
    <source>
        <dbReference type="Proteomes" id="UP000182658"/>
    </source>
</evidence>
<evidence type="ECO:0000256" key="3">
    <source>
        <dbReference type="ARBA" id="ARBA00022705"/>
    </source>
</evidence>
<keyword evidence="10" id="KW-1185">Reference proteome</keyword>
<comment type="subcellular location">
    <subcellularLocation>
        <location evidence="1">Nucleus</location>
    </subcellularLocation>
</comment>
<dbReference type="GO" id="GO:0003688">
    <property type="term" value="F:DNA replication origin binding"/>
    <property type="evidence" value="ECO:0007669"/>
    <property type="project" value="TreeGrafter"/>
</dbReference>
<dbReference type="PANTHER" id="PTHR12748:SF0">
    <property type="entry name" value="ORIGIN RECOGNITION COMPLEX SUBUNIT 3"/>
    <property type="match status" value="1"/>
</dbReference>
<dbReference type="GO" id="GO:0031261">
    <property type="term" value="C:DNA replication preinitiation complex"/>
    <property type="evidence" value="ECO:0007669"/>
    <property type="project" value="TreeGrafter"/>
</dbReference>
<reference evidence="9 10" key="1">
    <citation type="submission" date="2016-10" db="EMBL/GenBank/DDBJ databases">
        <title>Draft genome sequence of Coniochaeta ligniaria NRRL30616, a lignocellulolytic fungus for bioabatement of inhibitors in plant biomass hydrolysates.</title>
        <authorList>
            <consortium name="DOE Joint Genome Institute"/>
            <person name="Jimenez D.J."/>
            <person name="Hector R.E."/>
            <person name="Riley R."/>
            <person name="Sun H."/>
            <person name="Grigoriev I.V."/>
            <person name="Van Elsas J.D."/>
            <person name="Nichols N.N."/>
        </authorList>
    </citation>
    <scope>NUCLEOTIDE SEQUENCE [LARGE SCALE GENOMIC DNA]</scope>
    <source>
        <strain evidence="9 10">NRRL 30616</strain>
    </source>
</reference>
<keyword evidence="5" id="KW-0539">Nucleus</keyword>
<dbReference type="Pfam" id="PF07034">
    <property type="entry name" value="ORC3_N"/>
    <property type="match status" value="1"/>
</dbReference>
<dbReference type="STRING" id="1408157.A0A1J7J7N4"/>
<name>A0A1J7J7N4_9PEZI</name>
<evidence type="ECO:0000256" key="2">
    <source>
        <dbReference type="ARBA" id="ARBA00010977"/>
    </source>
</evidence>
<proteinExistence type="inferred from homology"/>
<keyword evidence="4" id="KW-0238">DNA-binding</keyword>
<dbReference type="GO" id="GO:0006270">
    <property type="term" value="P:DNA replication initiation"/>
    <property type="evidence" value="ECO:0007669"/>
    <property type="project" value="TreeGrafter"/>
</dbReference>
<feature type="compositionally biased region" description="Basic and acidic residues" evidence="6">
    <location>
        <begin position="42"/>
        <end position="55"/>
    </location>
</feature>
<keyword evidence="3" id="KW-0235">DNA replication</keyword>
<feature type="domain" description="Origin recognition complex subunit 3 N-terminal" evidence="7">
    <location>
        <begin position="41"/>
        <end position="348"/>
    </location>
</feature>
<dbReference type="GO" id="GO:0005656">
    <property type="term" value="C:nuclear pre-replicative complex"/>
    <property type="evidence" value="ECO:0007669"/>
    <property type="project" value="TreeGrafter"/>
</dbReference>
<evidence type="ECO:0000256" key="5">
    <source>
        <dbReference type="ARBA" id="ARBA00023242"/>
    </source>
</evidence>
<dbReference type="OrthoDB" id="10265211at2759"/>
<feature type="compositionally biased region" description="Basic and acidic residues" evidence="6">
    <location>
        <begin position="23"/>
        <end position="34"/>
    </location>
</feature>
<evidence type="ECO:0000313" key="9">
    <source>
        <dbReference type="EMBL" id="OIW35363.1"/>
    </source>
</evidence>
<feature type="region of interest" description="Disordered" evidence="6">
    <location>
        <begin position="21"/>
        <end position="59"/>
    </location>
</feature>
<feature type="domain" description="Origin recognition complex subunit 3 winged helix C-terminal" evidence="8">
    <location>
        <begin position="637"/>
        <end position="741"/>
    </location>
</feature>
<comment type="similarity">
    <text evidence="2">Belongs to the ORC3 family.</text>
</comment>
<evidence type="ECO:0000256" key="1">
    <source>
        <dbReference type="ARBA" id="ARBA00004123"/>
    </source>
</evidence>
<evidence type="ECO:0008006" key="11">
    <source>
        <dbReference type="Google" id="ProtNLM"/>
    </source>
</evidence>
<dbReference type="EMBL" id="KV875093">
    <property type="protein sequence ID" value="OIW35363.1"/>
    <property type="molecule type" value="Genomic_DNA"/>
</dbReference>
<dbReference type="Proteomes" id="UP000182658">
    <property type="component" value="Unassembled WGS sequence"/>
</dbReference>
<sequence>MAEEEDIAAYTELDHQAAFIFNPHEDIEQQDARPAKRRKVSKKDTTAKKQGKEPMKPSVSGFVPLFNGAESPRCAALREEIFHSAWSGIEARIQVRHSDPSEIMHTLREANRNTLDEVGAFVRDGLSKSDKIPAAYIITGPNTASQQLLFDQLADSLQDLAKPAKLVSIRSAEAPNLKATLKKIIRDATSRVSDEDDELDLTSGQDGRKYLDYDLEALHAFLKPHGSTRVMVAFQDTEAFDSGLLSDLITLLNSWRDRLQFTLLFGIATSVELFQARLLKSTAQYLHGGQFDVVQASSVLESIFKAGVAHGDCMVRLGPTLLRALVDRQKEQVVGIQGFISSLKVSCHYLFLLIRLEAMALTRLKYAYMCHFFANPLSLLLSKDTKGLRDILQPEHFEAVRTLDSFMDTVEFFLQELEDPIHTRRMIEDDPYLLKRICHEENRFGTESVGKLLRSLILLRSTGLTTRSFIEDYLVAITSGIDLDIYKSSIRQLDPEGVIALATRVLKSINEGDPELGVKGWTEEADEFVAAMEKIIRKVKALQEKCKDNGTALRSEYSAQSRVLRTTVVAQKVQLSQDSAQLTDEDKSFTKLIDNFEEELTSEIIVIRVHESFLNEAWVYDFKCPDQDVFIPRPGATVKRALSRPHDYLACECCKQTNGDTAATLPATAILYHIYMEAGALINVADLWSAYYALVGEENEEGGLDEREALVRFYQGLAELKTMGFVKQSKRKADHIAKLKWL</sequence>
<evidence type="ECO:0000256" key="4">
    <source>
        <dbReference type="ARBA" id="ARBA00023125"/>
    </source>
</evidence>
<gene>
    <name evidence="9" type="ORF">CONLIGDRAFT_639649</name>
</gene>
<protein>
    <recommendedName>
        <fullName evidence="11">Origin recognition complex subunit</fullName>
    </recommendedName>
</protein>
<dbReference type="InterPro" id="IPR040855">
    <property type="entry name" value="ORC_WH_C"/>
</dbReference>
<dbReference type="InterPro" id="IPR020795">
    <property type="entry name" value="ORC3"/>
</dbReference>
<dbReference type="InterPro" id="IPR045667">
    <property type="entry name" value="ORC3_N"/>
</dbReference>
<evidence type="ECO:0000256" key="6">
    <source>
        <dbReference type="SAM" id="MobiDB-lite"/>
    </source>
</evidence>
<dbReference type="CDD" id="cd20704">
    <property type="entry name" value="Orc3"/>
    <property type="match status" value="2"/>
</dbReference>
<evidence type="ECO:0000259" key="7">
    <source>
        <dbReference type="Pfam" id="PF07034"/>
    </source>
</evidence>
<evidence type="ECO:0000259" key="8">
    <source>
        <dbReference type="Pfam" id="PF18137"/>
    </source>
</evidence>
<dbReference type="PANTHER" id="PTHR12748">
    <property type="entry name" value="ORIGIN RECOGNITION COMPLEX SUBUNIT 3"/>
    <property type="match status" value="1"/>
</dbReference>
<organism evidence="9 10">
    <name type="scientific">Coniochaeta ligniaria NRRL 30616</name>
    <dbReference type="NCBI Taxonomy" id="1408157"/>
    <lineage>
        <taxon>Eukaryota</taxon>
        <taxon>Fungi</taxon>
        <taxon>Dikarya</taxon>
        <taxon>Ascomycota</taxon>
        <taxon>Pezizomycotina</taxon>
        <taxon>Sordariomycetes</taxon>
        <taxon>Sordariomycetidae</taxon>
        <taxon>Coniochaetales</taxon>
        <taxon>Coniochaetaceae</taxon>
        <taxon>Coniochaeta</taxon>
    </lineage>
</organism>
<dbReference type="AlphaFoldDB" id="A0A1J7J7N4"/>
<dbReference type="GO" id="GO:0005664">
    <property type="term" value="C:nuclear origin of replication recognition complex"/>
    <property type="evidence" value="ECO:0007669"/>
    <property type="project" value="InterPro"/>
</dbReference>
<dbReference type="InParanoid" id="A0A1J7J7N4"/>
<dbReference type="Pfam" id="PF18137">
    <property type="entry name" value="WHD_ORC"/>
    <property type="match status" value="1"/>
</dbReference>
<accession>A0A1J7J7N4</accession>